<sequence length="79" mass="9385">MVGTIRFIALILIALSYFLMRLRKKNERGEESQKDELQNFQKNEEGLYPWEADTDDSPDRIPANAIRYVNKARLKRGRW</sequence>
<protein>
    <submittedName>
        <fullName evidence="2">Uncharacterized protein</fullName>
    </submittedName>
</protein>
<keyword evidence="1" id="KW-0812">Transmembrane</keyword>
<dbReference type="RefSeq" id="WP_048717884.1">
    <property type="nucleotide sequence ID" value="NZ_JADPDV010000176.1"/>
</dbReference>
<feature type="transmembrane region" description="Helical" evidence="1">
    <location>
        <begin position="6"/>
        <end position="22"/>
    </location>
</feature>
<dbReference type="Proteomes" id="UP001260773">
    <property type="component" value="Unassembled WGS sequence"/>
</dbReference>
<evidence type="ECO:0000313" key="3">
    <source>
        <dbReference type="EMBL" id="RVU93018.1"/>
    </source>
</evidence>
<evidence type="ECO:0000313" key="2">
    <source>
        <dbReference type="EMBL" id="MDT2404260.1"/>
    </source>
</evidence>
<gene>
    <name evidence="3" type="ORF">EK398_21420</name>
    <name evidence="2" type="ORF">P7D43_17975</name>
</gene>
<evidence type="ECO:0000313" key="4">
    <source>
        <dbReference type="Proteomes" id="UP000288388"/>
    </source>
</evidence>
<proteinExistence type="predicted"/>
<dbReference type="EMBL" id="JARPWH010000090">
    <property type="protein sequence ID" value="MDT2404260.1"/>
    <property type="molecule type" value="Genomic_DNA"/>
</dbReference>
<dbReference type="EMBL" id="RYZS01000002">
    <property type="protein sequence ID" value="RVU93018.1"/>
    <property type="molecule type" value="Genomic_DNA"/>
</dbReference>
<keyword evidence="1" id="KW-1133">Transmembrane helix</keyword>
<evidence type="ECO:0000256" key="1">
    <source>
        <dbReference type="SAM" id="Phobius"/>
    </source>
</evidence>
<keyword evidence="1" id="KW-0472">Membrane</keyword>
<dbReference type="AlphaFoldDB" id="A0A2N8PS29"/>
<reference evidence="3 4" key="1">
    <citation type="submission" date="2018-12" db="EMBL/GenBank/DDBJ databases">
        <title>A novel vanA-carrying plasmid in a clinical isolate of Enterococcus avium.</title>
        <authorList>
            <person name="Bernasconi O.J."/>
            <person name="Luzzaro F."/>
            <person name="Endimiani A."/>
        </authorList>
    </citation>
    <scope>NUCLEOTIDE SEQUENCE [LARGE SCALE GENOMIC DNA]</scope>
    <source>
        <strain evidence="3 4">LC0559/18</strain>
    </source>
</reference>
<dbReference type="Proteomes" id="UP000288388">
    <property type="component" value="Unassembled WGS sequence"/>
</dbReference>
<accession>A0A2N8PS29</accession>
<comment type="caution">
    <text evidence="2">The sequence shown here is derived from an EMBL/GenBank/DDBJ whole genome shotgun (WGS) entry which is preliminary data.</text>
</comment>
<name>A0A2N8PS29_ENTAV</name>
<evidence type="ECO:0000313" key="5">
    <source>
        <dbReference type="Proteomes" id="UP001260773"/>
    </source>
</evidence>
<organism evidence="2 5">
    <name type="scientific">Enterococcus avium</name>
    <name type="common">Streptococcus avium</name>
    <dbReference type="NCBI Taxonomy" id="33945"/>
    <lineage>
        <taxon>Bacteria</taxon>
        <taxon>Bacillati</taxon>
        <taxon>Bacillota</taxon>
        <taxon>Bacilli</taxon>
        <taxon>Lactobacillales</taxon>
        <taxon>Enterococcaceae</taxon>
        <taxon>Enterococcus</taxon>
    </lineage>
</organism>
<reference evidence="2" key="2">
    <citation type="submission" date="2023-03" db="EMBL/GenBank/DDBJ databases">
        <authorList>
            <person name="Shen W."/>
            <person name="Cai J."/>
        </authorList>
    </citation>
    <scope>NUCLEOTIDE SEQUENCE</scope>
    <source>
        <strain evidence="2">P33-2</strain>
    </source>
</reference>